<dbReference type="Gene3D" id="2.30.29.30">
    <property type="entry name" value="Pleckstrin-homology domain (PH domain)/Phosphotyrosine-binding domain (PTB)"/>
    <property type="match status" value="1"/>
</dbReference>
<feature type="repeat" description="WD" evidence="8">
    <location>
        <begin position="2530"/>
        <end position="2552"/>
    </location>
</feature>
<dbReference type="Gene3D" id="2.130.10.10">
    <property type="entry name" value="YVTN repeat-like/Quinoprotein amine dehydrogenase"/>
    <property type="match status" value="1"/>
</dbReference>
<dbReference type="PROSITE" id="PS50082">
    <property type="entry name" value="WD_REPEATS_2"/>
    <property type="match status" value="2"/>
</dbReference>
<feature type="region of interest" description="Disordered" evidence="9">
    <location>
        <begin position="1091"/>
        <end position="1121"/>
    </location>
</feature>
<feature type="compositionally biased region" description="Low complexity" evidence="9">
    <location>
        <begin position="67"/>
        <end position="98"/>
    </location>
</feature>
<dbReference type="Gene3D" id="3.30.40.10">
    <property type="entry name" value="Zinc/RING finger domain, C3HC4 (zinc finger)"/>
    <property type="match status" value="1"/>
</dbReference>
<dbReference type="Pfam" id="PF02138">
    <property type="entry name" value="Beach"/>
    <property type="match status" value="1"/>
</dbReference>
<feature type="domain" description="BEACH-type PH" evidence="11">
    <location>
        <begin position="1951"/>
        <end position="2086"/>
    </location>
</feature>
<evidence type="ECO:0000256" key="8">
    <source>
        <dbReference type="PROSITE-ProRule" id="PRU00221"/>
    </source>
</evidence>
<dbReference type="Gene3D" id="1.10.1540.10">
    <property type="entry name" value="BEACH domain"/>
    <property type="match status" value="1"/>
</dbReference>
<dbReference type="InterPro" id="IPR056252">
    <property type="entry name" value="Alfy-like_Arm-like"/>
</dbReference>
<dbReference type="PANTHER" id="PTHR46108:SF4">
    <property type="entry name" value="BLUE CHEESE"/>
    <property type="match status" value="1"/>
</dbReference>
<protein>
    <recommendedName>
        <fullName evidence="7">Beige protein homolog 1</fullName>
    </recommendedName>
</protein>
<keyword evidence="15" id="KW-1185">Reference proteome</keyword>
<feature type="region of interest" description="Disordered" evidence="9">
    <location>
        <begin position="429"/>
        <end position="452"/>
    </location>
</feature>
<evidence type="ECO:0000256" key="5">
    <source>
        <dbReference type="ARBA" id="ARBA00022833"/>
    </source>
</evidence>
<dbReference type="InterPro" id="IPR000409">
    <property type="entry name" value="BEACH_dom"/>
</dbReference>
<dbReference type="SUPFAM" id="SSF81837">
    <property type="entry name" value="BEACH domain"/>
    <property type="match status" value="1"/>
</dbReference>
<evidence type="ECO:0000259" key="11">
    <source>
        <dbReference type="PROSITE" id="PS51783"/>
    </source>
</evidence>
<dbReference type="InterPro" id="IPR011011">
    <property type="entry name" value="Znf_FYVE_PHD"/>
</dbReference>
<feature type="domain" description="BEACH" evidence="10">
    <location>
        <begin position="2131"/>
        <end position="2422"/>
    </location>
</feature>
<keyword evidence="3" id="KW-0677">Repeat</keyword>
<evidence type="ECO:0000313" key="12">
    <source>
        <dbReference type="EMBL" id="SAM84922.1"/>
    </source>
</evidence>
<feature type="region of interest" description="Disordered" evidence="9">
    <location>
        <begin position="1329"/>
        <end position="1360"/>
    </location>
</feature>
<dbReference type="InterPro" id="IPR019775">
    <property type="entry name" value="WD40_repeat_CS"/>
</dbReference>
<dbReference type="InterPro" id="IPR036372">
    <property type="entry name" value="BEACH_dom_sf"/>
</dbReference>
<dbReference type="SMART" id="SM01026">
    <property type="entry name" value="Beach"/>
    <property type="match status" value="1"/>
</dbReference>
<dbReference type="Pfam" id="PF14844">
    <property type="entry name" value="PH_BEACH"/>
    <property type="match status" value="1"/>
</dbReference>
<dbReference type="InterPro" id="IPR015943">
    <property type="entry name" value="WD40/YVTN_repeat-like_dom_sf"/>
</dbReference>
<dbReference type="EMBL" id="LT558131">
    <property type="protein sequence ID" value="SAM84922.1"/>
    <property type="molecule type" value="Genomic_DNA"/>
</dbReference>
<accession>A0A1K0H9S9</accession>
<dbReference type="SMART" id="SM00064">
    <property type="entry name" value="FYVE"/>
    <property type="match status" value="1"/>
</dbReference>
<feature type="region of interest" description="Disordered" evidence="9">
    <location>
        <begin position="1873"/>
        <end position="1895"/>
    </location>
</feature>
<feature type="region of interest" description="Disordered" evidence="9">
    <location>
        <begin position="1"/>
        <end position="150"/>
    </location>
</feature>
<dbReference type="SUPFAM" id="SSF50978">
    <property type="entry name" value="WD40 repeat-like"/>
    <property type="match status" value="1"/>
</dbReference>
<sequence>MPPKAPDVATGGHRTGESVSEEHGHYSSGMQTSSSVTSQLQEAQQDPQFQTPDTQRGSEDTGVGPEASSSSTSSDTAASRQPERSLSVSQQDSSGSPSLLPPPSPAPDSSVGSPMSSAHANSPSMQPSSSSNWNPGPSIDASDPFSETNSRSLERDELLSVLEALHRCAASDLQAKLHLGGHLHRMLVEGTSTTAPARTHRYRDDFREAGGFLVVVQLISTLHNQQTRTEPDVHAALQIEIFKLALSILSASLIQHPLNIKVFETTIGWRSLFDATEIAANSGLAADSVFGSLLGLAVADVHTYAGHVISTRRFLAEQGKDTKLQGEMEEDVNIRLLEDRIKDQWTPAPSIIFPHAIRFLLQLLVRSNTSDKDTDSLTLDREGAEIVLNTVLRLVLTSRRNQTALVNIGLSTLLLDTVLPAISRFTDTSLPSSTSIASLTSQRPRVPSSDSPAVCDLQSDPINTTYRILFVKILRQLYAAVGIPDKDGRKILASLSTAPSIPSTAKLFAQDERDWILDLLLDIANAPPEPNTVLFNMAKHGHASLAFSTLRRPFPPTASSKGFTFVTTFSIERIEPSLSIELLTLFDAQRSLYVQLFIEPGTGLFCYSTSSLASSPPTRFNNVAFVTGKRYHLTFIHLQPRGGAHMSPAKLYVDGQMAEEKLVPWPTPSRGSPSTSSAVAPSSHLANAVRAVLGSPPGSSMDAHRNIQDAQQGQARTNRLVWSLGPTMLLDDAVPHDLPLVLYELGPRYTGNAQDSLGRFLTYRASANINLRLDQVARKPSASTSAGSAVLSEKELSHLPLVTAIAGRASDLVPEERLYFVINAANTATFDRSGAGTVRGAAPSSDPSKRPGSCVILNQAVPLNAEAVGSSFGLAKLYGEPALLVPQPLDEMLWKLGGCAILLKLIYDAETSEMLAKTLRLFLQLISRSWRLSEDVERSKGYEVLGLHLHNKAHLFNDEITTILFDAVGIDAGGDGSLLVNPFLYRIVMLDFELWSRTTQALQSSHLEQFTLLLRSSRHRRFNSKRIAKMQIVKKLIHAIRSEIYADETTPLLIDALRALLASSFTDASVRIVTSFLTAQLCQTDLITESDPPASSLQVRPKPKRAATLGPQPTLSEADTTGQALSLATSKAATSNPVRVTGEPSPTPRQALTIFELLTSMLLERPSHLFRFADAVNVKWLLLFFHPRAEQRAAELALKILSRLLLHPDLGYAQRLSTSGGFKVLERLLPRFWSIPSLLTLLWSALFGIEVPEPVPDLHVLVPLPVHGQVKLIFCAPVLRAILSCLKEGVRTAAARQGDMPGRLRFARARPSEVGQRLTSNCSAAVKAGTESVPNPIDPAAAPSASSRPRHARKRSQSMNVDVKALEQAAQTSNEVTLLRKTAELLCIYGHRSADFQELLFSPIILRGLIDCIFMFVGGNVRIGASASAGELANNSKSAVASSRSASLSLISVLDDVFGVVDSLLSLLAQLAVDSLFTTNSIAILSAIDQALPPADLTQQTVFRCALLAKTTQKVRALIAKHPQQAATTAESVALFIETASEEVLSGNADLEEQLFRATIDLLRLLIVSGAGAKHGTRAAATLYMSLNRIVLLRLANEDRHIQTLDEVLQNQDVILHAANQDQTFFECLVNRLLYVLQDFTAPVSAPAPCSEQRPYSHAHVKAFTIFNLLALAKPAVAEGEPMAMFNETQQRHVLRVRDEEGSASEHVAASVAPQLVYEAAWISFSKSRETLKAAAHMDRLQQLHDSLRRTDNREQVVTSTENRMIAWHKSLVEAEDVRRAKFVNDLREMQTFADMQWRELQAGLTRERALLDGTFSADICIKTTKAVWRLDPTEGPNRIRLKLQQLDQSVTRATDVVAPQLAEAVSEAAAATSSKAELHGEPWGSSDATALNTGTSPLHSMDALTSPSGALRADAILATAPLDAASAVAAETSGESFHEDKYRRVLRSLERGDVIEAVFNTSRVVSIESRGCLLILGKLCVYLMDDYFQRPNGELINVWEAPAEERDTLVMATLAGDASKPSDLIRDLEGEAQTRKWSWSSVQTCHRRSWLHRRTAVEIFFEDGQSSLLVCPETATAQKMHCELQIRAPSAVASAEAMREAIRERVAGGGGSPSSSAASPSGLGSRLAGAVLGRTSSWGSMTTAWREGRMSNFAYLMALNTLAGRSMNDLTQFPCFPWVLADYTSDELDLEDPATFRKLELPMGAQTPVRRKEFEDRYVQLQEVDMEPFHYGTHYSTASTVCGYLIRTRPFERLLMALQGGNFDLADRTFGSVGKAWMSASELSRGDVRELIPEFFYLPEFLRNTNRFDFGTTQAGDAIDDVELPPWAKGDSRLFVLKHREALESEYVSQRLHHWIDLVFGYRSRGNEALESTNVFHPLSYEDAVDLDAIESAMERQAAAQVIHNFGQTPSKLFNHPHPQRLRRPDPQLPASERFGLLEHPRLIVQSIAPIRTLKNAVHFIYPFHPERAFASPKDYLILPKLGVSLSTDHLDRSLRMYSSLDPKRPLAVVEQTVPDRVTCLAQARTKSIVAGSSDGMVSVWELDGAKREVTLSKLLRGHDDAVLCVAASSAWSVIVTGSKDKTAIVWDLNRGTYVRSLRGHDSGVHLVAIDEKACHLATASGPEVRLWSINGELLACLATSANLSEPVSSLSFLERDYHVGRLAVILTGHRGRVIAWEAVSAHPTCSSGSRKQEQQRQQQRRVASDGVSLHHASGSNASQAEPLWRLAPLYVMEHHDRLGSGGGVAGGSKGGTLQNRPLITAIAITPKMVLTGDENGRLYQWTMAGEAVAVPDSFSSHCMNASCRKRFGLLDGRRSCAGCGGLFCSACAAAHREFAAQQRFCPHCHVLIDNAGYFDGSNHRHA</sequence>
<dbReference type="Pfam" id="PF00400">
    <property type="entry name" value="WD40"/>
    <property type="match status" value="1"/>
</dbReference>
<feature type="compositionally biased region" description="Polar residues" evidence="9">
    <location>
        <begin position="429"/>
        <end position="451"/>
    </location>
</feature>
<keyword evidence="5" id="KW-0862">Zinc</keyword>
<dbReference type="InterPro" id="IPR036322">
    <property type="entry name" value="WD40_repeat_dom_sf"/>
</dbReference>
<dbReference type="PROSITE" id="PS51783">
    <property type="entry name" value="PH_BEACH"/>
    <property type="match status" value="1"/>
</dbReference>
<dbReference type="Pfam" id="PF23295">
    <property type="entry name" value="Arm_4"/>
    <property type="match status" value="1"/>
</dbReference>
<dbReference type="Proteomes" id="UP000179920">
    <property type="component" value="Chromosome XV"/>
</dbReference>
<dbReference type="InterPro" id="IPR001680">
    <property type="entry name" value="WD40_rpt"/>
</dbReference>
<dbReference type="Proteomes" id="UP000658997">
    <property type="component" value="Unassembled WGS sequence"/>
</dbReference>
<dbReference type="InterPro" id="IPR011993">
    <property type="entry name" value="PH-like_dom_sf"/>
</dbReference>
<feature type="repeat" description="WD" evidence="8">
    <location>
        <begin position="2557"/>
        <end position="2598"/>
    </location>
</feature>
<reference evidence="13" key="3">
    <citation type="submission" date="2018-08" db="EMBL/GenBank/DDBJ databases">
        <authorList>
            <person name="Guldener U."/>
        </authorList>
    </citation>
    <scope>NUCLEOTIDE SEQUENCE</scope>
    <source>
        <strain evidence="13">UB2</strain>
    </source>
</reference>
<evidence type="ECO:0000256" key="1">
    <source>
        <dbReference type="ARBA" id="ARBA00022574"/>
    </source>
</evidence>
<reference evidence="14" key="2">
    <citation type="submission" date="2016-04" db="EMBL/GenBank/DDBJ databases">
        <authorList>
            <person name="Guldener U."/>
            <person name="Guldener U."/>
        </authorList>
    </citation>
    <scope>NUCLEOTIDE SEQUENCE [LARGE SCALE GENOMIC DNA]</scope>
    <source>
        <strain evidence="14">UB2112</strain>
    </source>
</reference>
<comment type="function">
    <text evidence="6">May be involved in protein sorting and cell wall formation.</text>
</comment>
<dbReference type="PROSITE" id="PS50197">
    <property type="entry name" value="BEACH"/>
    <property type="match status" value="1"/>
</dbReference>
<evidence type="ECO:0000259" key="10">
    <source>
        <dbReference type="PROSITE" id="PS50197"/>
    </source>
</evidence>
<feature type="compositionally biased region" description="Low complexity" evidence="9">
    <location>
        <begin position="27"/>
        <end position="55"/>
    </location>
</feature>
<keyword evidence="2" id="KW-0479">Metal-binding</keyword>
<evidence type="ECO:0000256" key="2">
    <source>
        <dbReference type="ARBA" id="ARBA00022723"/>
    </source>
</evidence>
<feature type="compositionally biased region" description="Low complexity" evidence="9">
    <location>
        <begin position="121"/>
        <end position="138"/>
    </location>
</feature>
<evidence type="ECO:0000256" key="7">
    <source>
        <dbReference type="ARBA" id="ARBA00073334"/>
    </source>
</evidence>
<dbReference type="PROSITE" id="PS50294">
    <property type="entry name" value="WD_REPEATS_REGION"/>
    <property type="match status" value="1"/>
</dbReference>
<dbReference type="InterPro" id="IPR000306">
    <property type="entry name" value="Znf_FYVE"/>
</dbReference>
<dbReference type="CDD" id="cd00065">
    <property type="entry name" value="FYVE_like_SF"/>
    <property type="match status" value="1"/>
</dbReference>
<organism evidence="12 14">
    <name type="scientific">Ustilago bromivora</name>
    <dbReference type="NCBI Taxonomy" id="307758"/>
    <lineage>
        <taxon>Eukaryota</taxon>
        <taxon>Fungi</taxon>
        <taxon>Dikarya</taxon>
        <taxon>Basidiomycota</taxon>
        <taxon>Ustilaginomycotina</taxon>
        <taxon>Ustilaginomycetes</taxon>
        <taxon>Ustilaginales</taxon>
        <taxon>Ustilaginaceae</taxon>
        <taxon>Ustilago</taxon>
    </lineage>
</organism>
<dbReference type="FunFam" id="1.10.1540.10:FF:000001">
    <property type="entry name" value="neurobeachin isoform X1"/>
    <property type="match status" value="1"/>
</dbReference>
<name>A0A1K0H9S9_9BASI</name>
<dbReference type="PANTHER" id="PTHR46108">
    <property type="entry name" value="BLUE CHEESE"/>
    <property type="match status" value="1"/>
</dbReference>
<dbReference type="InterPro" id="IPR051944">
    <property type="entry name" value="BEACH_domain_protein"/>
</dbReference>
<evidence type="ECO:0000256" key="9">
    <source>
        <dbReference type="SAM" id="MobiDB-lite"/>
    </source>
</evidence>
<keyword evidence="1 8" id="KW-0853">WD repeat</keyword>
<feature type="compositionally biased region" description="Basic and acidic residues" evidence="9">
    <location>
        <begin position="14"/>
        <end position="25"/>
    </location>
</feature>
<dbReference type="InterPro" id="IPR013083">
    <property type="entry name" value="Znf_RING/FYVE/PHD"/>
</dbReference>
<dbReference type="InterPro" id="IPR023362">
    <property type="entry name" value="PH-BEACH_dom"/>
</dbReference>
<dbReference type="GO" id="GO:0008270">
    <property type="term" value="F:zinc ion binding"/>
    <property type="evidence" value="ECO:0007669"/>
    <property type="project" value="UniProtKB-KW"/>
</dbReference>
<dbReference type="CDD" id="cd06071">
    <property type="entry name" value="Beach"/>
    <property type="match status" value="1"/>
</dbReference>
<evidence type="ECO:0000256" key="6">
    <source>
        <dbReference type="ARBA" id="ARBA00054699"/>
    </source>
</evidence>
<reference evidence="12" key="1">
    <citation type="submission" date="2016-04" db="EMBL/GenBank/DDBJ databases">
        <authorList>
            <person name="Evans L.H."/>
            <person name="Alamgir A."/>
            <person name="Owens N."/>
            <person name="Weber N.D."/>
            <person name="Virtaneva K."/>
            <person name="Barbian K."/>
            <person name="Babar A."/>
            <person name="Rosenke K."/>
        </authorList>
    </citation>
    <scope>NUCLEOTIDE SEQUENCE</scope>
    <source>
        <strain evidence="12">UB2112</strain>
    </source>
</reference>
<evidence type="ECO:0000256" key="4">
    <source>
        <dbReference type="ARBA" id="ARBA00022771"/>
    </source>
</evidence>
<feature type="compositionally biased region" description="Polar residues" evidence="9">
    <location>
        <begin position="1111"/>
        <end position="1121"/>
    </location>
</feature>
<gene>
    <name evidence="13" type="ORF">UBRO2_04921</name>
    <name evidence="12" type="ORF">UBRO_05889</name>
</gene>
<evidence type="ECO:0000313" key="15">
    <source>
        <dbReference type="Proteomes" id="UP000658997"/>
    </source>
</evidence>
<dbReference type="SUPFAM" id="SSF57903">
    <property type="entry name" value="FYVE/PHD zinc finger"/>
    <property type="match status" value="1"/>
</dbReference>
<evidence type="ECO:0000256" key="3">
    <source>
        <dbReference type="ARBA" id="ARBA00022737"/>
    </source>
</evidence>
<keyword evidence="4" id="KW-0863">Zinc-finger</keyword>
<dbReference type="SUPFAM" id="SSF50729">
    <property type="entry name" value="PH domain-like"/>
    <property type="match status" value="1"/>
</dbReference>
<dbReference type="PROSITE" id="PS00678">
    <property type="entry name" value="WD_REPEATS_1"/>
    <property type="match status" value="1"/>
</dbReference>
<dbReference type="SMART" id="SM00320">
    <property type="entry name" value="WD40"/>
    <property type="match status" value="4"/>
</dbReference>
<proteinExistence type="predicted"/>
<feature type="region of interest" description="Disordered" evidence="9">
    <location>
        <begin position="2686"/>
        <end position="2720"/>
    </location>
</feature>
<dbReference type="EMBL" id="ULHB01000130">
    <property type="protein sequence ID" value="SYW82799.1"/>
    <property type="molecule type" value="Genomic_DNA"/>
</dbReference>
<dbReference type="OrthoDB" id="26681at2759"/>
<evidence type="ECO:0000313" key="13">
    <source>
        <dbReference type="EMBL" id="SYW82799.1"/>
    </source>
</evidence>
<evidence type="ECO:0000313" key="14">
    <source>
        <dbReference type="Proteomes" id="UP000179920"/>
    </source>
</evidence>